<keyword evidence="10" id="KW-1185">Reference proteome</keyword>
<proteinExistence type="predicted"/>
<dbReference type="Gene3D" id="3.30.565.10">
    <property type="entry name" value="Histidine kinase-like ATPase, C-terminal domain"/>
    <property type="match status" value="1"/>
</dbReference>
<feature type="region of interest" description="Disordered" evidence="7">
    <location>
        <begin position="779"/>
        <end position="798"/>
    </location>
</feature>
<dbReference type="Pfam" id="PF12860">
    <property type="entry name" value="PAS_7"/>
    <property type="match status" value="2"/>
</dbReference>
<dbReference type="InterPro" id="IPR003594">
    <property type="entry name" value="HATPase_dom"/>
</dbReference>
<dbReference type="InterPro" id="IPR035965">
    <property type="entry name" value="PAS-like_dom_sf"/>
</dbReference>
<keyword evidence="3" id="KW-0597">Phosphoprotein</keyword>
<dbReference type="InterPro" id="IPR050736">
    <property type="entry name" value="Sensor_HK_Regulatory"/>
</dbReference>
<dbReference type="InterPro" id="IPR004358">
    <property type="entry name" value="Sig_transdc_His_kin-like_C"/>
</dbReference>
<organism evidence="9 10">
    <name type="scientific">Sphingobium jiangsuense</name>
    <dbReference type="NCBI Taxonomy" id="870476"/>
    <lineage>
        <taxon>Bacteria</taxon>
        <taxon>Pseudomonadati</taxon>
        <taxon>Pseudomonadota</taxon>
        <taxon>Alphaproteobacteria</taxon>
        <taxon>Sphingomonadales</taxon>
        <taxon>Sphingomonadaceae</taxon>
        <taxon>Sphingobium</taxon>
    </lineage>
</organism>
<dbReference type="EC" id="2.7.13.3" evidence="2"/>
<dbReference type="Pfam" id="PF02518">
    <property type="entry name" value="HATPase_c"/>
    <property type="match status" value="1"/>
</dbReference>
<dbReference type="SUPFAM" id="SSF47384">
    <property type="entry name" value="Homodimeric domain of signal transducing histidine kinase"/>
    <property type="match status" value="1"/>
</dbReference>
<dbReference type="GO" id="GO:0000155">
    <property type="term" value="F:phosphorelay sensor kinase activity"/>
    <property type="evidence" value="ECO:0007669"/>
    <property type="project" value="InterPro"/>
</dbReference>
<dbReference type="Proteomes" id="UP000571950">
    <property type="component" value="Unassembled WGS sequence"/>
</dbReference>
<comment type="catalytic activity">
    <reaction evidence="1">
        <text>ATP + protein L-histidine = ADP + protein N-phospho-L-histidine.</text>
        <dbReference type="EC" id="2.7.13.3"/>
    </reaction>
</comment>
<keyword evidence="4" id="KW-0808">Transferase</keyword>
<feature type="domain" description="Histidine kinase" evidence="8">
    <location>
        <begin position="566"/>
        <end position="783"/>
    </location>
</feature>
<dbReference type="SUPFAM" id="SSF55874">
    <property type="entry name" value="ATPase domain of HSP90 chaperone/DNA topoisomerase II/histidine kinase"/>
    <property type="match status" value="1"/>
</dbReference>
<keyword evidence="5 9" id="KW-0418">Kinase</keyword>
<dbReference type="SMART" id="SM00091">
    <property type="entry name" value="PAS"/>
    <property type="match status" value="3"/>
</dbReference>
<dbReference type="SMART" id="SM00387">
    <property type="entry name" value="HATPase_c"/>
    <property type="match status" value="1"/>
</dbReference>
<evidence type="ECO:0000256" key="6">
    <source>
        <dbReference type="ARBA" id="ARBA00023012"/>
    </source>
</evidence>
<accession>A0A7W6BME7</accession>
<dbReference type="RefSeq" id="WP_188071819.1">
    <property type="nucleotide sequence ID" value="NZ_BSPS01000019.1"/>
</dbReference>
<name>A0A7W6BME7_9SPHN</name>
<evidence type="ECO:0000256" key="3">
    <source>
        <dbReference type="ARBA" id="ARBA00022553"/>
    </source>
</evidence>
<dbReference type="Gene3D" id="1.10.287.130">
    <property type="match status" value="1"/>
</dbReference>
<evidence type="ECO:0000313" key="10">
    <source>
        <dbReference type="Proteomes" id="UP000571950"/>
    </source>
</evidence>
<dbReference type="CDD" id="cd00082">
    <property type="entry name" value="HisKA"/>
    <property type="match status" value="1"/>
</dbReference>
<dbReference type="InterPro" id="IPR036890">
    <property type="entry name" value="HATPase_C_sf"/>
</dbReference>
<comment type="caution">
    <text evidence="9">The sequence shown here is derived from an EMBL/GenBank/DDBJ whole genome shotgun (WGS) entry which is preliminary data.</text>
</comment>
<dbReference type="PANTHER" id="PTHR43711">
    <property type="entry name" value="TWO-COMPONENT HISTIDINE KINASE"/>
    <property type="match status" value="1"/>
</dbReference>
<dbReference type="Pfam" id="PF00512">
    <property type="entry name" value="HisKA"/>
    <property type="match status" value="1"/>
</dbReference>
<dbReference type="InterPro" id="IPR003661">
    <property type="entry name" value="HisK_dim/P_dom"/>
</dbReference>
<evidence type="ECO:0000256" key="7">
    <source>
        <dbReference type="SAM" id="MobiDB-lite"/>
    </source>
</evidence>
<evidence type="ECO:0000256" key="2">
    <source>
        <dbReference type="ARBA" id="ARBA00012438"/>
    </source>
</evidence>
<sequence length="798" mass="87329">MIQVSVMVMVIAGAILACWLGAGIWALATGLKLRRQSLFQREQADRLAGLLQSAPAIPMLIRADGHIEAPGRLANWLGLDKVPGFVSELTGEGGGLPEADRDALAEDIVAAQRGGKGFARAVSAQGSSRTLLIRGAPAGPDLANMGGVILWVFDATESQQRIAELESEGRLLRDALEALSGLIEAAPLPMWYRDRDLRLSLVNSAYVQAVEAESAAQVIEQGIELFEAIDGQPPRHAARFTLDRGEIMIRIVPATLHGERRMMRMVEVPIGGHGIAGYAIDRQDFESARAEQARLVATQRDMLDKLSAAVAQFGPDRSLSFWNQAFISLFALQPEHLMDHPEFERVLDRMREGGRIPEHRDFPAWRSERRGWFIATEPKEENWLLADGTHLRVFAQPMPDGGLLLIFEDRTEQIQLSSARDTLLRVRTATFDSLFEGIGVFAADGKLHLWNQRFRTIWNVDEAVLAAHPRIDDFMNSMADRLARPPQAGLVRELMRSCTVDRKQRNGRVVFADGRTFDFAAIPLPDGNALFTMLDVTDSRRIEEVLREQNEALAEADKVKTAFLTNMSYDLRTPLTSIGGFAEMLKAGYAGELPSTAQDYVSAILDSATRLSGMIDTVLEATQGEAGTLPLERAPVDLAEMVHACRDRWREAVEEKQIELVVDVKPSTGRVMGDAKRLSKALDRLVDNAIRAVPEGGRILLHGDGQVKSARLIVSDNGPGMDARTQARAFTPFSTNGHGARGASLGLGLPLARQLVEAHGGKLTLVSEPGEGTMLTMELPRGDLPRMPLSGTVRGAGQ</sequence>
<keyword evidence="6" id="KW-0902">Two-component regulatory system</keyword>
<evidence type="ECO:0000313" key="9">
    <source>
        <dbReference type="EMBL" id="MBB3926272.1"/>
    </source>
</evidence>
<evidence type="ECO:0000256" key="4">
    <source>
        <dbReference type="ARBA" id="ARBA00022679"/>
    </source>
</evidence>
<dbReference type="PRINTS" id="PR00344">
    <property type="entry name" value="BCTRLSENSOR"/>
</dbReference>
<evidence type="ECO:0000256" key="5">
    <source>
        <dbReference type="ARBA" id="ARBA00022777"/>
    </source>
</evidence>
<dbReference type="SUPFAM" id="SSF55785">
    <property type="entry name" value="PYP-like sensor domain (PAS domain)"/>
    <property type="match status" value="3"/>
</dbReference>
<dbReference type="PANTHER" id="PTHR43711:SF1">
    <property type="entry name" value="HISTIDINE KINASE 1"/>
    <property type="match status" value="1"/>
</dbReference>
<evidence type="ECO:0000259" key="8">
    <source>
        <dbReference type="PROSITE" id="PS50109"/>
    </source>
</evidence>
<protein>
    <recommendedName>
        <fullName evidence="2">histidine kinase</fullName>
        <ecNumber evidence="2">2.7.13.3</ecNumber>
    </recommendedName>
</protein>
<dbReference type="InterPro" id="IPR005467">
    <property type="entry name" value="His_kinase_dom"/>
</dbReference>
<dbReference type="InterPro" id="IPR036097">
    <property type="entry name" value="HisK_dim/P_sf"/>
</dbReference>
<gene>
    <name evidence="9" type="ORF">GGR43_001989</name>
</gene>
<evidence type="ECO:0000256" key="1">
    <source>
        <dbReference type="ARBA" id="ARBA00000085"/>
    </source>
</evidence>
<dbReference type="PROSITE" id="PS50109">
    <property type="entry name" value="HIS_KIN"/>
    <property type="match status" value="1"/>
</dbReference>
<dbReference type="Gene3D" id="3.30.450.20">
    <property type="entry name" value="PAS domain"/>
    <property type="match status" value="2"/>
</dbReference>
<dbReference type="CDD" id="cd00075">
    <property type="entry name" value="HATPase"/>
    <property type="match status" value="1"/>
</dbReference>
<dbReference type="SMART" id="SM00388">
    <property type="entry name" value="HisKA"/>
    <property type="match status" value="1"/>
</dbReference>
<reference evidence="9 10" key="1">
    <citation type="submission" date="2020-08" db="EMBL/GenBank/DDBJ databases">
        <title>Genomic Encyclopedia of Type Strains, Phase IV (KMG-IV): sequencing the most valuable type-strain genomes for metagenomic binning, comparative biology and taxonomic classification.</title>
        <authorList>
            <person name="Goeker M."/>
        </authorList>
    </citation>
    <scope>NUCLEOTIDE SEQUENCE [LARGE SCALE GENOMIC DNA]</scope>
    <source>
        <strain evidence="9 10">DSM 26189</strain>
    </source>
</reference>
<dbReference type="InterPro" id="IPR000014">
    <property type="entry name" value="PAS"/>
</dbReference>
<dbReference type="AlphaFoldDB" id="A0A7W6BME7"/>
<dbReference type="EMBL" id="JACIDT010000006">
    <property type="protein sequence ID" value="MBB3926272.1"/>
    <property type="molecule type" value="Genomic_DNA"/>
</dbReference>